<gene>
    <name evidence="2" type="ORF">C7460_10147</name>
</gene>
<dbReference type="InterPro" id="IPR050765">
    <property type="entry name" value="Riboflavin_Biosynth_HTPR"/>
</dbReference>
<dbReference type="OrthoDB" id="195113at2"/>
<evidence type="ECO:0000259" key="1">
    <source>
        <dbReference type="Pfam" id="PF01872"/>
    </source>
</evidence>
<dbReference type="RefSeq" id="WP_115866054.1">
    <property type="nucleotide sequence ID" value="NZ_QREG01000001.1"/>
</dbReference>
<dbReference type="Gene3D" id="3.40.430.10">
    <property type="entry name" value="Dihydrofolate Reductase, subunit A"/>
    <property type="match status" value="1"/>
</dbReference>
<keyword evidence="3" id="KW-1185">Reference proteome</keyword>
<dbReference type="Proteomes" id="UP000256779">
    <property type="component" value="Unassembled WGS sequence"/>
</dbReference>
<reference evidence="2 3" key="1">
    <citation type="submission" date="2018-07" db="EMBL/GenBank/DDBJ databases">
        <title>Genomic Encyclopedia of Type Strains, Phase IV (KMG-IV): sequencing the most valuable type-strain genomes for metagenomic binning, comparative biology and taxonomic classification.</title>
        <authorList>
            <person name="Goeker M."/>
        </authorList>
    </citation>
    <scope>NUCLEOTIDE SEQUENCE [LARGE SCALE GENOMIC DNA]</scope>
    <source>
        <strain evidence="2 3">DSM 4134</strain>
    </source>
</reference>
<dbReference type="InterPro" id="IPR024072">
    <property type="entry name" value="DHFR-like_dom_sf"/>
</dbReference>
<proteinExistence type="predicted"/>
<feature type="domain" description="Bacterial bifunctional deaminase-reductase C-terminal" evidence="1">
    <location>
        <begin position="3"/>
        <end position="169"/>
    </location>
</feature>
<dbReference type="GO" id="GO:0009231">
    <property type="term" value="P:riboflavin biosynthetic process"/>
    <property type="evidence" value="ECO:0007669"/>
    <property type="project" value="InterPro"/>
</dbReference>
<dbReference type="EMBL" id="QREG01000001">
    <property type="protein sequence ID" value="REE05532.1"/>
    <property type="molecule type" value="Genomic_DNA"/>
</dbReference>
<dbReference type="AlphaFoldDB" id="A0A3D9LJV0"/>
<dbReference type="SUPFAM" id="SSF53597">
    <property type="entry name" value="Dihydrofolate reductase-like"/>
    <property type="match status" value="1"/>
</dbReference>
<name>A0A3D9LJV0_MARFU</name>
<accession>A0A3D9LJV0</accession>
<evidence type="ECO:0000313" key="2">
    <source>
        <dbReference type="EMBL" id="REE05532.1"/>
    </source>
</evidence>
<protein>
    <submittedName>
        <fullName evidence="2">Dihydrofolate reductase</fullName>
    </submittedName>
</protein>
<dbReference type="InterPro" id="IPR002734">
    <property type="entry name" value="RibDG_C"/>
</dbReference>
<dbReference type="PANTHER" id="PTHR38011">
    <property type="entry name" value="DIHYDROFOLATE REDUCTASE FAMILY PROTEIN (AFU_ORTHOLOGUE AFUA_8G06820)"/>
    <property type="match status" value="1"/>
</dbReference>
<dbReference type="PANTHER" id="PTHR38011:SF11">
    <property type="entry name" value="2,5-DIAMINO-6-RIBOSYLAMINO-4(3H)-PYRIMIDINONE 5'-PHOSPHATE REDUCTASE"/>
    <property type="match status" value="1"/>
</dbReference>
<comment type="caution">
    <text evidence="2">The sequence shown here is derived from an EMBL/GenBank/DDBJ whole genome shotgun (WGS) entry which is preliminary data.</text>
</comment>
<dbReference type="GO" id="GO:0008703">
    <property type="term" value="F:5-amino-6-(5-phosphoribosylamino)uracil reductase activity"/>
    <property type="evidence" value="ECO:0007669"/>
    <property type="project" value="InterPro"/>
</dbReference>
<sequence length="185" mass="21099">MRKLSLFIATSLDGYIAKPNDDLEFLKLVEKEGEDYGYMEFISTVDTIIIGRKTYDYVVKAIGSEHYDNGKHDVYVITRTPRPSSGRTTFYTGHPADLVRDLKTRDGQNIYCDGGAEVVNELVKQDLVDEMTISIIPILLGEGVRLFQDHRPEQQLELIKTKSFDTGLVQLHYKRKLLAGRHFSI</sequence>
<organism evidence="2 3">
    <name type="scientific">Marinoscillum furvescens DSM 4134</name>
    <dbReference type="NCBI Taxonomy" id="1122208"/>
    <lineage>
        <taxon>Bacteria</taxon>
        <taxon>Pseudomonadati</taxon>
        <taxon>Bacteroidota</taxon>
        <taxon>Cytophagia</taxon>
        <taxon>Cytophagales</taxon>
        <taxon>Reichenbachiellaceae</taxon>
        <taxon>Marinoscillum</taxon>
    </lineage>
</organism>
<dbReference type="Pfam" id="PF01872">
    <property type="entry name" value="RibD_C"/>
    <property type="match status" value="1"/>
</dbReference>
<evidence type="ECO:0000313" key="3">
    <source>
        <dbReference type="Proteomes" id="UP000256779"/>
    </source>
</evidence>